<gene>
    <name evidence="2" type="ORF">GIB67_000719</name>
</gene>
<dbReference type="PANTHER" id="PTHR11538">
    <property type="entry name" value="PHENYLALANYL-TRNA SYNTHETASE"/>
    <property type="match status" value="1"/>
</dbReference>
<feature type="non-terminal residue" evidence="2">
    <location>
        <position position="1"/>
    </location>
</feature>
<evidence type="ECO:0000313" key="3">
    <source>
        <dbReference type="Proteomes" id="UP000541444"/>
    </source>
</evidence>
<evidence type="ECO:0000259" key="1">
    <source>
        <dbReference type="Pfam" id="PF10354"/>
    </source>
</evidence>
<accession>A0A7J7ND92</accession>
<name>A0A7J7ND92_9MAGN</name>
<dbReference type="OrthoDB" id="273345at2759"/>
<reference evidence="2 3" key="1">
    <citation type="journal article" date="2020" name="IScience">
        <title>Genome Sequencing of the Endangered Kingdonia uniflora (Circaeasteraceae, Ranunculales) Reveals Potential Mechanisms of Evolutionary Specialization.</title>
        <authorList>
            <person name="Sun Y."/>
            <person name="Deng T."/>
            <person name="Zhang A."/>
            <person name="Moore M.J."/>
            <person name="Landis J.B."/>
            <person name="Lin N."/>
            <person name="Zhang H."/>
            <person name="Zhang X."/>
            <person name="Huang J."/>
            <person name="Zhang X."/>
            <person name="Sun H."/>
            <person name="Wang H."/>
        </authorList>
    </citation>
    <scope>NUCLEOTIDE SEQUENCE [LARGE SCALE GENOMIC DNA]</scope>
    <source>
        <strain evidence="2">TB1705</strain>
        <tissue evidence="2">Leaf</tissue>
    </source>
</reference>
<proteinExistence type="predicted"/>
<protein>
    <recommendedName>
        <fullName evidence="1">25S rRNA (uridine-N(3))-methyltransferase BMT5-like domain-containing protein</fullName>
    </recommendedName>
</protein>
<dbReference type="EMBL" id="JACGCM010000859">
    <property type="protein sequence ID" value="KAF6165135.1"/>
    <property type="molecule type" value="Genomic_DNA"/>
</dbReference>
<dbReference type="GO" id="GO:0005737">
    <property type="term" value="C:cytoplasm"/>
    <property type="evidence" value="ECO:0007669"/>
    <property type="project" value="TreeGrafter"/>
</dbReference>
<evidence type="ECO:0000313" key="2">
    <source>
        <dbReference type="EMBL" id="KAF6165135.1"/>
    </source>
</evidence>
<comment type="caution">
    <text evidence="2">The sequence shown here is derived from an EMBL/GenBank/DDBJ whole genome shotgun (WGS) entry which is preliminary data.</text>
</comment>
<dbReference type="GO" id="GO:0070042">
    <property type="term" value="F:rRNA (uridine-N3-)-methyltransferase activity"/>
    <property type="evidence" value="ECO:0007669"/>
    <property type="project" value="InterPro"/>
</dbReference>
<organism evidence="2 3">
    <name type="scientific">Kingdonia uniflora</name>
    <dbReference type="NCBI Taxonomy" id="39325"/>
    <lineage>
        <taxon>Eukaryota</taxon>
        <taxon>Viridiplantae</taxon>
        <taxon>Streptophyta</taxon>
        <taxon>Embryophyta</taxon>
        <taxon>Tracheophyta</taxon>
        <taxon>Spermatophyta</taxon>
        <taxon>Magnoliopsida</taxon>
        <taxon>Ranunculales</taxon>
        <taxon>Circaeasteraceae</taxon>
        <taxon>Kingdonia</taxon>
    </lineage>
</organism>
<dbReference type="Proteomes" id="UP000541444">
    <property type="component" value="Unassembled WGS sequence"/>
</dbReference>
<sequence length="61" mass="7470">VDAKQMSPHFFLRTQRFDRIVHNFPHVGFLYREDNYYQIELNKQLVKGFMKNTKVLLRRKG</sequence>
<dbReference type="InterPro" id="IPR019446">
    <property type="entry name" value="BMT5-like"/>
</dbReference>
<dbReference type="AlphaFoldDB" id="A0A7J7ND92"/>
<feature type="domain" description="25S rRNA (uridine-N(3))-methyltransferase BMT5-like" evidence="1">
    <location>
        <begin position="1"/>
        <end position="61"/>
    </location>
</feature>
<keyword evidence="3" id="KW-1185">Reference proteome</keyword>
<dbReference type="Pfam" id="PF10354">
    <property type="entry name" value="BMT5-like"/>
    <property type="match status" value="1"/>
</dbReference>
<dbReference type="PANTHER" id="PTHR11538:SF63">
    <property type="entry name" value="25S RRNA (URIDINE-N(3))-METHYLTRANSFERASE BMT5-LIKE DOMAIN-CONTAINING PROTEIN"/>
    <property type="match status" value="1"/>
</dbReference>
<dbReference type="GO" id="GO:0070475">
    <property type="term" value="P:rRNA base methylation"/>
    <property type="evidence" value="ECO:0007669"/>
    <property type="project" value="InterPro"/>
</dbReference>